<reference evidence="6 7" key="1">
    <citation type="journal article" date="2020" name="Microorganisms">
        <title>Osmotic Adaptation and Compatible Solute Biosynthesis of Phototrophic Bacteria as Revealed from Genome Analyses.</title>
        <authorList>
            <person name="Imhoff J.F."/>
            <person name="Rahn T."/>
            <person name="Kunzel S."/>
            <person name="Keller A."/>
            <person name="Neulinger S.C."/>
        </authorList>
    </citation>
    <scope>NUCLEOTIDE SEQUENCE [LARGE SCALE GENOMIC DNA]</scope>
    <source>
        <strain evidence="6 7">DSM 25653</strain>
    </source>
</reference>
<feature type="region of interest" description="Disordered" evidence="4">
    <location>
        <begin position="537"/>
        <end position="589"/>
    </location>
</feature>
<dbReference type="GO" id="GO:0009424">
    <property type="term" value="C:bacterial-type flagellum hook"/>
    <property type="evidence" value="ECO:0007669"/>
    <property type="project" value="InterPro"/>
</dbReference>
<dbReference type="PANTHER" id="PTHR37533">
    <property type="entry name" value="FLAGELLAR HOOK-LENGTH CONTROL PROTEIN"/>
    <property type="match status" value="1"/>
</dbReference>
<keyword evidence="7" id="KW-1185">Reference proteome</keyword>
<dbReference type="EMBL" id="NRRY01000009">
    <property type="protein sequence ID" value="MBK1618359.1"/>
    <property type="molecule type" value="Genomic_DNA"/>
</dbReference>
<evidence type="ECO:0000313" key="6">
    <source>
        <dbReference type="EMBL" id="MBK1618359.1"/>
    </source>
</evidence>
<dbReference type="InterPro" id="IPR052563">
    <property type="entry name" value="FliK"/>
</dbReference>
<evidence type="ECO:0000313" key="7">
    <source>
        <dbReference type="Proteomes" id="UP001138768"/>
    </source>
</evidence>
<comment type="function">
    <text evidence="1">Controls the length of the flagellar hook.</text>
</comment>
<dbReference type="PANTHER" id="PTHR37533:SF2">
    <property type="entry name" value="FLAGELLAR HOOK-LENGTH CONTROL PROTEIN"/>
    <property type="match status" value="1"/>
</dbReference>
<dbReference type="Proteomes" id="UP001138768">
    <property type="component" value="Unassembled WGS sequence"/>
</dbReference>
<evidence type="ECO:0000259" key="5">
    <source>
        <dbReference type="Pfam" id="PF02120"/>
    </source>
</evidence>
<accession>A0A9X1B3U3</accession>
<feature type="domain" description="Flagellar hook-length control protein-like C-terminal" evidence="5">
    <location>
        <begin position="467"/>
        <end position="543"/>
    </location>
</feature>
<dbReference type="InterPro" id="IPR001635">
    <property type="entry name" value="Flag_hook_Flik"/>
</dbReference>
<dbReference type="Gene3D" id="3.30.750.140">
    <property type="match status" value="1"/>
</dbReference>
<dbReference type="GO" id="GO:0044780">
    <property type="term" value="P:bacterial-type flagellum assembly"/>
    <property type="evidence" value="ECO:0007669"/>
    <property type="project" value="InterPro"/>
</dbReference>
<sequence>MDIQQLLATATNQASTTKPTPGSGLPGIFAQHMALAGLRPDAALTEAAAGSKGEGLSAFSSLMGDQPFGSTVAAEDAAKGFAALWRDAWRQGADTEGADTELAQLTASITEVLQQAAEGETLASEIGELMQQLPAGAREELVAQMEELFTQLTEHLLPEQSAQLIAEFTEQLPPEASEQLFARLSEQLSSEEQAQLVAQLTTQLPAAERGAMLDALIQDLPTAQRESFLAQLTAQLSPKASEQLLAQLTAQLPAAQREALLTDLSGRLTPEARTAALSDWTQRLLSPERLQLIREVATLAGPIAAQTRETVLANGAVLAAAQPGAEQAARAALSEPNSMRTRLRVDERLGMASQTSWERASASAEALRAVVEISTTAQAAREPLAPSLRELLGLNLMDRQGFIPQQPGGTAGADSLSGLGIAGSGLASYGAIAGNQVGTASAAPGMSAPLYSAAWPQQLGQQLLVLSQRGGDQHAELRLNPPDLGPLTVSLKVGEQGTQIQFLAANALVRSAVEQAIPQLREALAEQGITLGETSVGEQRQEAEQGFAGDGTQQQSLASGALQGAGEAELTGSPTRIDTSLDGRVDIYA</sequence>
<evidence type="ECO:0000256" key="1">
    <source>
        <dbReference type="ARBA" id="ARBA00003944"/>
    </source>
</evidence>
<comment type="similarity">
    <text evidence="2">Belongs to the FliK family.</text>
</comment>
<dbReference type="InterPro" id="IPR021136">
    <property type="entry name" value="Flagellar_hook_control-like_C"/>
</dbReference>
<dbReference type="Pfam" id="PF02120">
    <property type="entry name" value="Flg_hook"/>
    <property type="match status" value="1"/>
</dbReference>
<organism evidence="6 7">
    <name type="scientific">Lamprobacter modestohalophilus</name>
    <dbReference type="NCBI Taxonomy" id="1064514"/>
    <lineage>
        <taxon>Bacteria</taxon>
        <taxon>Pseudomonadati</taxon>
        <taxon>Pseudomonadota</taxon>
        <taxon>Gammaproteobacteria</taxon>
        <taxon>Chromatiales</taxon>
        <taxon>Chromatiaceae</taxon>
        <taxon>Lamprobacter</taxon>
    </lineage>
</organism>
<protein>
    <recommendedName>
        <fullName evidence="5">Flagellar hook-length control protein-like C-terminal domain-containing protein</fullName>
    </recommendedName>
</protein>
<proteinExistence type="inferred from homology"/>
<dbReference type="CDD" id="cd17470">
    <property type="entry name" value="T3SS_Flik_C"/>
    <property type="match status" value="1"/>
</dbReference>
<dbReference type="PRINTS" id="PR01007">
    <property type="entry name" value="FLGHOOKFLIK"/>
</dbReference>
<evidence type="ECO:0000256" key="4">
    <source>
        <dbReference type="SAM" id="MobiDB-lite"/>
    </source>
</evidence>
<gene>
    <name evidence="6" type="ORF">CKO42_07885</name>
</gene>
<evidence type="ECO:0000256" key="3">
    <source>
        <dbReference type="ARBA" id="ARBA00022795"/>
    </source>
</evidence>
<name>A0A9X1B3U3_9GAMM</name>
<evidence type="ECO:0000256" key="2">
    <source>
        <dbReference type="ARBA" id="ARBA00009149"/>
    </source>
</evidence>
<dbReference type="AlphaFoldDB" id="A0A9X1B3U3"/>
<dbReference type="InterPro" id="IPR038610">
    <property type="entry name" value="FliK-like_C_sf"/>
</dbReference>
<feature type="compositionally biased region" description="Basic and acidic residues" evidence="4">
    <location>
        <begin position="579"/>
        <end position="589"/>
    </location>
</feature>
<comment type="caution">
    <text evidence="6">The sequence shown here is derived from an EMBL/GenBank/DDBJ whole genome shotgun (WGS) entry which is preliminary data.</text>
</comment>
<keyword evidence="3" id="KW-1005">Bacterial flagellum biogenesis</keyword>